<gene>
    <name evidence="2" type="ORF">BSL82_15660</name>
</gene>
<protein>
    <submittedName>
        <fullName evidence="2">Uncharacterized protein</fullName>
    </submittedName>
</protein>
<accession>A0A1L3ZY33</accession>
<dbReference type="Proteomes" id="UP000182063">
    <property type="component" value="Chromosome"/>
</dbReference>
<evidence type="ECO:0000313" key="3">
    <source>
        <dbReference type="Proteomes" id="UP000182063"/>
    </source>
</evidence>
<feature type="transmembrane region" description="Helical" evidence="1">
    <location>
        <begin position="46"/>
        <end position="67"/>
    </location>
</feature>
<keyword evidence="1" id="KW-0812">Transmembrane</keyword>
<keyword evidence="3" id="KW-1185">Reference proteome</keyword>
<keyword evidence="1" id="KW-1133">Transmembrane helix</keyword>
<keyword evidence="1" id="KW-0472">Membrane</keyword>
<evidence type="ECO:0000256" key="1">
    <source>
        <dbReference type="SAM" id="Phobius"/>
    </source>
</evidence>
<organism evidence="2 3">
    <name type="scientific">Tardibacter chloracetimidivorans</name>
    <dbReference type="NCBI Taxonomy" id="1921510"/>
    <lineage>
        <taxon>Bacteria</taxon>
        <taxon>Pseudomonadati</taxon>
        <taxon>Pseudomonadota</taxon>
        <taxon>Alphaproteobacteria</taxon>
        <taxon>Sphingomonadales</taxon>
        <taxon>Sphingomonadaceae</taxon>
        <taxon>Tardibacter</taxon>
    </lineage>
</organism>
<sequence length="72" mass="8048">MRDTDHFPPEPPKGGRTLSDQDVQAIVFQLRQQLTDEFYNDLGRGLWAWIKKIAIGAILALAAYGAAKGMKF</sequence>
<dbReference type="EMBL" id="CP018221">
    <property type="protein sequence ID" value="API60541.1"/>
    <property type="molecule type" value="Genomic_DNA"/>
</dbReference>
<name>A0A1L3ZY33_9SPHN</name>
<dbReference type="STRING" id="1921510.BSL82_15660"/>
<reference evidence="3" key="1">
    <citation type="submission" date="2016-11" db="EMBL/GenBank/DDBJ databases">
        <title>Complete Genome Sequence of alachlor-degrading Sphingomonas sp. strain JJ-A5.</title>
        <authorList>
            <person name="Lee H."/>
            <person name="Ka J.-O."/>
        </authorList>
    </citation>
    <scope>NUCLEOTIDE SEQUENCE [LARGE SCALE GENOMIC DNA]</scope>
    <source>
        <strain evidence="3">JJ-A5</strain>
    </source>
</reference>
<proteinExistence type="predicted"/>
<dbReference type="AlphaFoldDB" id="A0A1L3ZY33"/>
<dbReference type="KEGG" id="sphj:BSL82_15660"/>
<evidence type="ECO:0000313" key="2">
    <source>
        <dbReference type="EMBL" id="API60541.1"/>
    </source>
</evidence>
<dbReference type="RefSeq" id="WP_072598206.1">
    <property type="nucleotide sequence ID" value="NZ_CP018221.1"/>
</dbReference>